<evidence type="ECO:0000313" key="12">
    <source>
        <dbReference type="EMBL" id="KAG6577138.1"/>
    </source>
</evidence>
<comment type="cofactor">
    <cofactor evidence="2">
        <name>NAD(+)</name>
        <dbReference type="ChEBI" id="CHEBI:57540"/>
    </cofactor>
</comment>
<dbReference type="PROSITE" id="PS51375">
    <property type="entry name" value="PPR"/>
    <property type="match status" value="1"/>
</dbReference>
<dbReference type="PANTHER" id="PTHR37381:SF1">
    <property type="entry name" value="PENTATRICOPEPTIDE REPEAT (PPR) SUPERFAMILY PROTEIN"/>
    <property type="match status" value="1"/>
</dbReference>
<evidence type="ECO:0000256" key="3">
    <source>
        <dbReference type="ARBA" id="ARBA00004947"/>
    </source>
</evidence>
<evidence type="ECO:0000256" key="10">
    <source>
        <dbReference type="PROSITE-ProRule" id="PRU00708"/>
    </source>
</evidence>
<dbReference type="AlphaFoldDB" id="A0AAV6M9H5"/>
<dbReference type="GO" id="GO:0003978">
    <property type="term" value="F:UDP-glucose 4-epimerase activity"/>
    <property type="evidence" value="ECO:0007669"/>
    <property type="project" value="UniProtKB-EC"/>
</dbReference>
<sequence>MILHLSSPWLTITRLPPPPKLIEPFTSASNGTSVLMPLLLCSHALFRFTSFSKSTRVRASLNASNIDGAAAFENPVSELLDDELIGVVSCSKDADEVLRLIADKSGRNGGTVSVPDCRLIIAAALKRNNSELALSVFYAMRSSFYEVTAWEGVNDNVSSVERWKWARPDVHVYTLLIQGLAASLRVSDALRIIEIICRVGVSPAEEVPFGKVVQCPSCMVAVAVAQPQHGIQIVSCAKCRYQYELISGNIVSIESEEISMDTPAWEKALRFLNVMKQKLPAAVHSIVVQTPSGVARTQKFATETADLPAREGERVTIAAAAPSNVYREVGPIKFSPKDPNLYSGEPMCLTNHSDGRESLLLRVPAKETSFLLKPSALFPLILLSVAGDAASGVLDPSLPRLLLVAGFASLAAGATLNSFILPQFNRLPQRSVDIIAIKQQLLSQYNVLQSRIRDLKLAAEKEVWMLARMCQLENKIFAVGEPSYRARRSRIKKVRDGLENSLKQRIELIESYARISSMIEIEVEMESDVIAAEAASSVERVSEQIEQIMVLENLEERWRLQAEANDEAERLFNQSMPTEETCNLSNQSRSMDTSITSPDTSQTFSLVKMSINLYLVHVHEVLKQHQVSASWPDVSLLNISFIKFGFNSLPLLINSSSSSSSSSSSFSCLVMAKSILVTGGAGYIGSHTVLQLLLGGYRTVVVDNLDNSSEIAVRRVKELAGDLGKNLLFHKVDLRDKQALDKMFASTPFDTVIHFAGLKAVGESVQKPLLYYDNNLIGTITLLEVMAAHGCKKLVFSSSATVYGWPKEVPCTEEFPLSAANPYGRTKLFIEEICRDTYRSDSEWKIILLRYFNPVGAHHSGYIGEDPRGIPNNLMPFVQQVAVGRRPALTVFGTDYATKDGTGVRDYIHVVDLADGHIAALRKLDAAGIGCEVYNLGTGKGTSVLEMVAAFEKASGKKIPLVMSARRPGDAEIVYASTHKAEKELNWKAKYGIEEMCRDQWNWASKNPYGYEPPSSK</sequence>
<protein>
    <recommendedName>
        <fullName evidence="5">UDP-glucose 4-epimerase</fullName>
        <ecNumber evidence="5">5.1.3.2</ecNumber>
    </recommendedName>
</protein>
<dbReference type="EC" id="5.1.3.2" evidence="5"/>
<dbReference type="CDD" id="cd05247">
    <property type="entry name" value="UDP_G4E_1_SDR_e"/>
    <property type="match status" value="1"/>
</dbReference>
<proteinExistence type="inferred from homology"/>
<evidence type="ECO:0000256" key="9">
    <source>
        <dbReference type="ARBA" id="ARBA00023277"/>
    </source>
</evidence>
<dbReference type="NCBIfam" id="NF007956">
    <property type="entry name" value="PRK10675.1"/>
    <property type="match status" value="1"/>
</dbReference>
<feature type="repeat" description="PPR" evidence="10">
    <location>
        <begin position="169"/>
        <end position="203"/>
    </location>
</feature>
<dbReference type="Proteomes" id="UP000685013">
    <property type="component" value="Chromosome 16"/>
</dbReference>
<keyword evidence="8" id="KW-0413">Isomerase</keyword>
<comment type="pathway">
    <text evidence="3">Carbohydrate metabolism; galactose metabolism.</text>
</comment>
<keyword evidence="13" id="KW-1185">Reference proteome</keyword>
<evidence type="ECO:0000256" key="1">
    <source>
        <dbReference type="ARBA" id="ARBA00000083"/>
    </source>
</evidence>
<evidence type="ECO:0000256" key="7">
    <source>
        <dbReference type="ARBA" id="ARBA00023144"/>
    </source>
</evidence>
<evidence type="ECO:0000256" key="5">
    <source>
        <dbReference type="ARBA" id="ARBA00013189"/>
    </source>
</evidence>
<gene>
    <name evidence="12" type="ORF">SDJN03_24712</name>
</gene>
<dbReference type="FunFam" id="3.40.50.720:FF:000040">
    <property type="entry name" value="UDP-glucose 4-epimerase"/>
    <property type="match status" value="1"/>
</dbReference>
<dbReference type="GO" id="GO:0006012">
    <property type="term" value="P:galactose metabolic process"/>
    <property type="evidence" value="ECO:0007669"/>
    <property type="project" value="UniProtKB-KW"/>
</dbReference>
<feature type="non-terminal residue" evidence="12">
    <location>
        <position position="1"/>
    </location>
</feature>
<evidence type="ECO:0000259" key="11">
    <source>
        <dbReference type="Pfam" id="PF16363"/>
    </source>
</evidence>
<evidence type="ECO:0000256" key="6">
    <source>
        <dbReference type="ARBA" id="ARBA00023027"/>
    </source>
</evidence>
<evidence type="ECO:0000256" key="2">
    <source>
        <dbReference type="ARBA" id="ARBA00001911"/>
    </source>
</evidence>
<dbReference type="InterPro" id="IPR005886">
    <property type="entry name" value="UDP_G4E"/>
</dbReference>
<evidence type="ECO:0000256" key="4">
    <source>
        <dbReference type="ARBA" id="ARBA00007637"/>
    </source>
</evidence>
<organism evidence="12 13">
    <name type="scientific">Cucurbita argyrosperma subsp. sororia</name>
    <dbReference type="NCBI Taxonomy" id="37648"/>
    <lineage>
        <taxon>Eukaryota</taxon>
        <taxon>Viridiplantae</taxon>
        <taxon>Streptophyta</taxon>
        <taxon>Embryophyta</taxon>
        <taxon>Tracheophyta</taxon>
        <taxon>Spermatophyta</taxon>
        <taxon>Magnoliopsida</taxon>
        <taxon>eudicotyledons</taxon>
        <taxon>Gunneridae</taxon>
        <taxon>Pentapetalae</taxon>
        <taxon>rosids</taxon>
        <taxon>fabids</taxon>
        <taxon>Cucurbitales</taxon>
        <taxon>Cucurbitaceae</taxon>
        <taxon>Cucurbiteae</taxon>
        <taxon>Cucurbita</taxon>
    </lineage>
</organism>
<dbReference type="Pfam" id="PF16363">
    <property type="entry name" value="GDP_Man_Dehyd"/>
    <property type="match status" value="1"/>
</dbReference>
<evidence type="ECO:0000313" key="13">
    <source>
        <dbReference type="Proteomes" id="UP000685013"/>
    </source>
</evidence>
<name>A0AAV6M9H5_9ROSI</name>
<dbReference type="InterPro" id="IPR002885">
    <property type="entry name" value="PPR_rpt"/>
</dbReference>
<dbReference type="NCBIfam" id="TIGR01179">
    <property type="entry name" value="galE"/>
    <property type="match status" value="1"/>
</dbReference>
<comment type="similarity">
    <text evidence="4">Belongs to the NAD(P)-dependent epimerase/dehydratase family.</text>
</comment>
<dbReference type="PANTHER" id="PTHR37381">
    <property type="entry name" value="PENTATRICOPEPTIDE REPEAT (PPR) SUPERFAMILY PROTEIN"/>
    <property type="match status" value="1"/>
</dbReference>
<evidence type="ECO:0000256" key="8">
    <source>
        <dbReference type="ARBA" id="ARBA00023235"/>
    </source>
</evidence>
<dbReference type="EMBL" id="JAGKQH010000016">
    <property type="protein sequence ID" value="KAG6577138.1"/>
    <property type="molecule type" value="Genomic_DNA"/>
</dbReference>
<comment type="catalytic activity">
    <reaction evidence="1">
        <text>UDP-alpha-D-glucose = UDP-alpha-D-galactose</text>
        <dbReference type="Rhea" id="RHEA:22168"/>
        <dbReference type="ChEBI" id="CHEBI:58885"/>
        <dbReference type="ChEBI" id="CHEBI:66914"/>
        <dbReference type="EC" id="5.1.3.2"/>
    </reaction>
</comment>
<keyword evidence="7" id="KW-0299">Galactose metabolism</keyword>
<feature type="domain" description="NAD(P)-binding" evidence="11">
    <location>
        <begin position="676"/>
        <end position="999"/>
    </location>
</feature>
<reference evidence="12 13" key="1">
    <citation type="journal article" date="2021" name="Hortic Res">
        <title>The domestication of Cucurbita argyrosperma as revealed by the genome of its wild relative.</title>
        <authorList>
            <person name="Barrera-Redondo J."/>
            <person name="Sanchez-de la Vega G."/>
            <person name="Aguirre-Liguori J.A."/>
            <person name="Castellanos-Morales G."/>
            <person name="Gutierrez-Guerrero Y.T."/>
            <person name="Aguirre-Dugua X."/>
            <person name="Aguirre-Planter E."/>
            <person name="Tenaillon M.I."/>
            <person name="Lira-Saade R."/>
            <person name="Eguiarte L.E."/>
        </authorList>
    </citation>
    <scope>NUCLEOTIDE SEQUENCE [LARGE SCALE GENOMIC DNA]</scope>
    <source>
        <strain evidence="12">JBR-2021</strain>
    </source>
</reference>
<dbReference type="InterPro" id="IPR016040">
    <property type="entry name" value="NAD(P)-bd_dom"/>
</dbReference>
<keyword evidence="9" id="KW-0119">Carbohydrate metabolism</keyword>
<accession>A0AAV6M9H5</accession>
<comment type="caution">
    <text evidence="12">The sequence shown here is derived from an EMBL/GenBank/DDBJ whole genome shotgun (WGS) entry which is preliminary data.</text>
</comment>
<dbReference type="FunFam" id="3.90.25.10:FF:000060">
    <property type="entry name" value="UDP-glucose 4-epimerase 4"/>
    <property type="match status" value="1"/>
</dbReference>
<keyword evidence="6" id="KW-0520">NAD</keyword>